<dbReference type="RefSeq" id="XP_024585474.1">
    <property type="nucleotide sequence ID" value="XM_024720258.1"/>
</dbReference>
<dbReference type="GeneID" id="36401944"/>
<protein>
    <submittedName>
        <fullName evidence="2">Uncharacterized protein</fullName>
    </submittedName>
</protein>
<name>A0A0P1B543_PLAHL</name>
<proteinExistence type="predicted"/>
<feature type="compositionally biased region" description="Basic residues" evidence="1">
    <location>
        <begin position="196"/>
        <end position="219"/>
    </location>
</feature>
<organism evidence="2 3">
    <name type="scientific">Plasmopara halstedii</name>
    <name type="common">Downy mildew of sunflower</name>
    <dbReference type="NCBI Taxonomy" id="4781"/>
    <lineage>
        <taxon>Eukaryota</taxon>
        <taxon>Sar</taxon>
        <taxon>Stramenopiles</taxon>
        <taxon>Oomycota</taxon>
        <taxon>Peronosporomycetes</taxon>
        <taxon>Peronosporales</taxon>
        <taxon>Peronosporaceae</taxon>
        <taxon>Plasmopara</taxon>
    </lineage>
</organism>
<evidence type="ECO:0000313" key="2">
    <source>
        <dbReference type="EMBL" id="CEG49105.1"/>
    </source>
</evidence>
<dbReference type="EMBL" id="CCYD01003042">
    <property type="protein sequence ID" value="CEG49105.1"/>
    <property type="molecule type" value="Genomic_DNA"/>
</dbReference>
<reference evidence="3" key="1">
    <citation type="submission" date="2014-09" db="EMBL/GenBank/DDBJ databases">
        <authorList>
            <person name="Sharma Rahul"/>
            <person name="Thines Marco"/>
        </authorList>
    </citation>
    <scope>NUCLEOTIDE SEQUENCE [LARGE SCALE GENOMIC DNA]</scope>
</reference>
<feature type="compositionally biased region" description="Polar residues" evidence="1">
    <location>
        <begin position="178"/>
        <end position="191"/>
    </location>
</feature>
<accession>A0A0P1B543</accession>
<feature type="region of interest" description="Disordered" evidence="1">
    <location>
        <begin position="161"/>
        <end position="219"/>
    </location>
</feature>
<dbReference type="AlphaFoldDB" id="A0A0P1B543"/>
<keyword evidence="3" id="KW-1185">Reference proteome</keyword>
<dbReference type="Proteomes" id="UP000054928">
    <property type="component" value="Unassembled WGS sequence"/>
</dbReference>
<evidence type="ECO:0000256" key="1">
    <source>
        <dbReference type="SAM" id="MobiDB-lite"/>
    </source>
</evidence>
<dbReference type="OMA" id="LEQCACV"/>
<evidence type="ECO:0000313" key="3">
    <source>
        <dbReference type="Proteomes" id="UP000054928"/>
    </source>
</evidence>
<sequence length="219" mass="24788">MIPRSYSSDGARKWLFFAREETDLLVFTAVVSLEINVIAQLRVDKDALKEHSDELGLEMEPEAFKKLLLKALEQRSCVSVETELDNGILKEVFLSLTYKFSSSISRKGLFRLQIVAKEIPQSLLELLTSIHVNPPQPMLSEQQKIEHERVKALDISKKEEIDPASVTRNSQDTKDISIASQSSRNESTTKVNPMVLKRRHIPTGTMRRRGSKGAKLAKK</sequence>
<dbReference type="OrthoDB" id="76009at2759"/>